<name>A0A420ZB66_UNCK3</name>
<dbReference type="EMBL" id="QMNG01000093">
    <property type="protein sequence ID" value="RLC36025.1"/>
    <property type="molecule type" value="Genomic_DNA"/>
</dbReference>
<evidence type="ECO:0000313" key="1">
    <source>
        <dbReference type="EMBL" id="RLC36025.1"/>
    </source>
</evidence>
<dbReference type="AlphaFoldDB" id="A0A420ZB66"/>
<comment type="caution">
    <text evidence="1">The sequence shown here is derived from an EMBL/GenBank/DDBJ whole genome shotgun (WGS) entry which is preliminary data.</text>
</comment>
<gene>
    <name evidence="1" type="ORF">DRH29_05350</name>
</gene>
<accession>A0A420ZB66</accession>
<evidence type="ECO:0000313" key="2">
    <source>
        <dbReference type="Proteomes" id="UP000281261"/>
    </source>
</evidence>
<sequence>MLWNELSEEEKRERMLKVVERARKMEVCDIFQLFREMNPDVTITLKQFYNYFLYLDKKGEIEV</sequence>
<reference evidence="1 2" key="1">
    <citation type="submission" date="2018-06" db="EMBL/GenBank/DDBJ databases">
        <title>Extensive metabolic versatility and redundancy in microbially diverse, dynamic hydrothermal sediments.</title>
        <authorList>
            <person name="Dombrowski N."/>
            <person name="Teske A."/>
            <person name="Baker B.J."/>
        </authorList>
    </citation>
    <scope>NUCLEOTIDE SEQUENCE [LARGE SCALE GENOMIC DNA]</scope>
    <source>
        <strain evidence="1">B79_G16</strain>
    </source>
</reference>
<proteinExistence type="predicted"/>
<dbReference type="Proteomes" id="UP000281261">
    <property type="component" value="Unassembled WGS sequence"/>
</dbReference>
<protein>
    <submittedName>
        <fullName evidence="1">Uncharacterized protein</fullName>
    </submittedName>
</protein>
<organism evidence="1 2">
    <name type="scientific">candidate division Kazan bacterium</name>
    <dbReference type="NCBI Taxonomy" id="2202143"/>
    <lineage>
        <taxon>Bacteria</taxon>
        <taxon>Bacteria division Kazan-3B-28</taxon>
    </lineage>
</organism>